<reference evidence="1 2" key="1">
    <citation type="journal article" date="2010" name="Nature">
        <title>Genome sequence of the palaeopolyploid soybean.</title>
        <authorList>
            <person name="Schmutz J."/>
            <person name="Cannon S.B."/>
            <person name="Schlueter J."/>
            <person name="Ma J."/>
            <person name="Mitros T."/>
            <person name="Nelson W."/>
            <person name="Hyten D.L."/>
            <person name="Song Q."/>
            <person name="Thelen J.J."/>
            <person name="Cheng J."/>
            <person name="Xu D."/>
            <person name="Hellsten U."/>
            <person name="May G.D."/>
            <person name="Yu Y."/>
            <person name="Sakurai T."/>
            <person name="Umezawa T."/>
            <person name="Bhattacharyya M.K."/>
            <person name="Sandhu D."/>
            <person name="Valliyodan B."/>
            <person name="Lindquist E."/>
            <person name="Peto M."/>
            <person name="Grant D."/>
            <person name="Shu S."/>
            <person name="Goodstein D."/>
            <person name="Barry K."/>
            <person name="Futrell-Griggs M."/>
            <person name="Abernathy B."/>
            <person name="Du J."/>
            <person name="Tian Z."/>
            <person name="Zhu L."/>
            <person name="Gill N."/>
            <person name="Joshi T."/>
            <person name="Libault M."/>
            <person name="Sethuraman A."/>
            <person name="Zhang X.-C."/>
            <person name="Shinozaki K."/>
            <person name="Nguyen H.T."/>
            <person name="Wing R.A."/>
            <person name="Cregan P."/>
            <person name="Specht J."/>
            <person name="Grimwood J."/>
            <person name="Rokhsar D."/>
            <person name="Stacey G."/>
            <person name="Shoemaker R.C."/>
            <person name="Jackson S.A."/>
        </authorList>
    </citation>
    <scope>NUCLEOTIDE SEQUENCE [LARGE SCALE GENOMIC DNA]</scope>
    <source>
        <strain evidence="2">cv. Williams 82</strain>
        <tissue evidence="1">Callus</tissue>
    </source>
</reference>
<organism evidence="1">
    <name type="scientific">Glycine max</name>
    <name type="common">Soybean</name>
    <name type="synonym">Glycine hispida</name>
    <dbReference type="NCBI Taxonomy" id="3847"/>
    <lineage>
        <taxon>Eukaryota</taxon>
        <taxon>Viridiplantae</taxon>
        <taxon>Streptophyta</taxon>
        <taxon>Embryophyta</taxon>
        <taxon>Tracheophyta</taxon>
        <taxon>Spermatophyta</taxon>
        <taxon>Magnoliopsida</taxon>
        <taxon>eudicotyledons</taxon>
        <taxon>Gunneridae</taxon>
        <taxon>Pentapetalae</taxon>
        <taxon>rosids</taxon>
        <taxon>fabids</taxon>
        <taxon>Fabales</taxon>
        <taxon>Fabaceae</taxon>
        <taxon>Papilionoideae</taxon>
        <taxon>50 kb inversion clade</taxon>
        <taxon>NPAAA clade</taxon>
        <taxon>indigoferoid/millettioid clade</taxon>
        <taxon>Phaseoleae</taxon>
        <taxon>Glycine</taxon>
        <taxon>Glycine subgen. Soja</taxon>
    </lineage>
</organism>
<reference evidence="2" key="2">
    <citation type="submission" date="2018-02" db="UniProtKB">
        <authorList>
            <consortium name="EnsemblPlants"/>
        </authorList>
    </citation>
    <scope>IDENTIFICATION</scope>
    <source>
        <strain evidence="2">Williams 82</strain>
    </source>
</reference>
<dbReference type="EnsemblPlants" id="KRH28632">
    <property type="protein sequence ID" value="KRH28632"/>
    <property type="gene ID" value="GLYMA_11G065400"/>
</dbReference>
<keyword evidence="3" id="KW-1185">Reference proteome</keyword>
<dbReference type="Gramene" id="KRH28632">
    <property type="protein sequence ID" value="KRH28632"/>
    <property type="gene ID" value="GLYMA_11G065400"/>
</dbReference>
<dbReference type="EMBL" id="CM000844">
    <property type="protein sequence ID" value="KRH28632.1"/>
    <property type="molecule type" value="Genomic_DNA"/>
</dbReference>
<accession>A0A0R0HM42</accession>
<dbReference type="Proteomes" id="UP000008827">
    <property type="component" value="Chromosome 11"/>
</dbReference>
<reference evidence="1" key="3">
    <citation type="submission" date="2018-07" db="EMBL/GenBank/DDBJ databases">
        <title>WGS assembly of Glycine max.</title>
        <authorList>
            <person name="Schmutz J."/>
            <person name="Cannon S."/>
            <person name="Schlueter J."/>
            <person name="Ma J."/>
            <person name="Mitros T."/>
            <person name="Nelson W."/>
            <person name="Hyten D."/>
            <person name="Song Q."/>
            <person name="Thelen J."/>
            <person name="Cheng J."/>
            <person name="Xu D."/>
            <person name="Hellsten U."/>
            <person name="May G."/>
            <person name="Yu Y."/>
            <person name="Sakurai T."/>
            <person name="Umezawa T."/>
            <person name="Bhattacharyya M."/>
            <person name="Sandhu D."/>
            <person name="Valliyodan B."/>
            <person name="Lindquist E."/>
            <person name="Peto M."/>
            <person name="Grant D."/>
            <person name="Shu S."/>
            <person name="Goodstein D."/>
            <person name="Barry K."/>
            <person name="Futrell-Griggs M."/>
            <person name="Abernathy B."/>
            <person name="Du J."/>
            <person name="Tian Z."/>
            <person name="Zhu L."/>
            <person name="Gill N."/>
            <person name="Joshi T."/>
            <person name="Libault M."/>
            <person name="Sethuraman A."/>
            <person name="Zhang X."/>
            <person name="Shinozaki K."/>
            <person name="Nguyen H."/>
            <person name="Wing R."/>
            <person name="Cregan P."/>
            <person name="Specht J."/>
            <person name="Grimwood J."/>
            <person name="Rokhsar D."/>
            <person name="Stacey G."/>
            <person name="Shoemaker R."/>
            <person name="Jackson S."/>
        </authorList>
    </citation>
    <scope>NUCLEOTIDE SEQUENCE</scope>
    <source>
        <tissue evidence="1">Callus</tissue>
    </source>
</reference>
<evidence type="ECO:0000313" key="3">
    <source>
        <dbReference type="Proteomes" id="UP000008827"/>
    </source>
</evidence>
<protein>
    <submittedName>
        <fullName evidence="1 2">Uncharacterized protein</fullName>
    </submittedName>
</protein>
<name>A0A0R0HM42_SOYBN</name>
<gene>
    <name evidence="1" type="ORF">GLYMA_11G065400</name>
</gene>
<sequence length="78" mass="9052">MSAAFHTHSLVLHVCGFTETDFLVFRILPFPMVVWLLLIPYTGHAATYSPIFLQDGNDCILTMRERNRAELGRYYLFL</sequence>
<dbReference type="AlphaFoldDB" id="A0A0R0HM42"/>
<dbReference type="InParanoid" id="A0A0R0HM42"/>
<proteinExistence type="predicted"/>
<evidence type="ECO:0000313" key="1">
    <source>
        <dbReference type="EMBL" id="KRH28632.1"/>
    </source>
</evidence>
<evidence type="ECO:0000313" key="2">
    <source>
        <dbReference type="EnsemblPlants" id="KRH28632"/>
    </source>
</evidence>